<evidence type="ECO:0000313" key="10">
    <source>
        <dbReference type="EMBL" id="TCJ04717.1"/>
    </source>
</evidence>
<comment type="function">
    <text evidence="8">Catalyzes the hydrolytic deamination of guanine, producing xanthine and ammonia.</text>
</comment>
<dbReference type="AlphaFoldDB" id="A0A4R1B2G0"/>
<accession>A0A4R1B2G0</accession>
<evidence type="ECO:0000256" key="7">
    <source>
        <dbReference type="NCBIfam" id="TIGR02967"/>
    </source>
</evidence>
<comment type="pathway">
    <text evidence="1 8">Purine metabolism; guanine degradation; xanthine from guanine: step 1/1.</text>
</comment>
<dbReference type="EMBL" id="SJTH01000007">
    <property type="protein sequence ID" value="TCJ04717.1"/>
    <property type="molecule type" value="Genomic_DNA"/>
</dbReference>
<evidence type="ECO:0000256" key="4">
    <source>
        <dbReference type="ARBA" id="ARBA00022723"/>
    </source>
</evidence>
<organism evidence="10 11">
    <name type="scientific">Cytobacillus praedii</name>
    <dbReference type="NCBI Taxonomy" id="1742358"/>
    <lineage>
        <taxon>Bacteria</taxon>
        <taxon>Bacillati</taxon>
        <taxon>Bacillota</taxon>
        <taxon>Bacilli</taxon>
        <taxon>Bacillales</taxon>
        <taxon>Bacillaceae</taxon>
        <taxon>Cytobacillus</taxon>
    </lineage>
</organism>
<dbReference type="SUPFAM" id="SSF51556">
    <property type="entry name" value="Metallo-dependent hydrolases"/>
    <property type="match status" value="1"/>
</dbReference>
<evidence type="ECO:0000256" key="5">
    <source>
        <dbReference type="ARBA" id="ARBA00022801"/>
    </source>
</evidence>
<dbReference type="STRING" id="1742358.GCA_001439605_04742"/>
<comment type="similarity">
    <text evidence="2 8">Belongs to the metallo-dependent hydrolases superfamily. ATZ/TRZ family.</text>
</comment>
<dbReference type="EC" id="3.5.4.3" evidence="3 7"/>
<evidence type="ECO:0000313" key="11">
    <source>
        <dbReference type="Proteomes" id="UP000293846"/>
    </source>
</evidence>
<dbReference type="Proteomes" id="UP000293846">
    <property type="component" value="Unassembled WGS sequence"/>
</dbReference>
<dbReference type="UniPathway" id="UPA00603">
    <property type="reaction ID" value="UER00660"/>
</dbReference>
<dbReference type="InterPro" id="IPR006680">
    <property type="entry name" value="Amidohydro-rel"/>
</dbReference>
<dbReference type="GO" id="GO:0008892">
    <property type="term" value="F:guanine deaminase activity"/>
    <property type="evidence" value="ECO:0007669"/>
    <property type="project" value="UniProtKB-UniRule"/>
</dbReference>
<dbReference type="InterPro" id="IPR051607">
    <property type="entry name" value="Metallo-dep_hydrolases"/>
</dbReference>
<feature type="domain" description="Amidohydrolase-related" evidence="9">
    <location>
        <begin position="69"/>
        <end position="451"/>
    </location>
</feature>
<keyword evidence="4 8" id="KW-0479">Metal-binding</keyword>
<dbReference type="Gene3D" id="3.20.20.140">
    <property type="entry name" value="Metal-dependent hydrolases"/>
    <property type="match status" value="1"/>
</dbReference>
<evidence type="ECO:0000256" key="3">
    <source>
        <dbReference type="ARBA" id="ARBA00012781"/>
    </source>
</evidence>
<evidence type="ECO:0000256" key="2">
    <source>
        <dbReference type="ARBA" id="ARBA00006745"/>
    </source>
</evidence>
<evidence type="ECO:0000256" key="6">
    <source>
        <dbReference type="ARBA" id="ARBA00022833"/>
    </source>
</evidence>
<gene>
    <name evidence="10" type="primary">guaD</name>
    <name evidence="10" type="ORF">E0Y62_07875</name>
</gene>
<dbReference type="RefSeq" id="WP_131236593.1">
    <property type="nucleotide sequence ID" value="NZ_SJTH01000007.1"/>
</dbReference>
<protein>
    <recommendedName>
        <fullName evidence="3 7">Guanine deaminase</fullName>
        <shortName evidence="8">Guanase</shortName>
        <ecNumber evidence="3 7">3.5.4.3</ecNumber>
    </recommendedName>
    <alternativeName>
        <fullName evidence="8">Guanine aminohydrolase</fullName>
    </alternativeName>
</protein>
<dbReference type="InterPro" id="IPR032466">
    <property type="entry name" value="Metal_Hydrolase"/>
</dbReference>
<dbReference type="GO" id="GO:0006147">
    <property type="term" value="P:guanine catabolic process"/>
    <property type="evidence" value="ECO:0007669"/>
    <property type="project" value="UniProtKB-UniRule"/>
</dbReference>
<comment type="cofactor">
    <cofactor evidence="8">
        <name>Zn(2+)</name>
        <dbReference type="ChEBI" id="CHEBI:29105"/>
    </cofactor>
    <text evidence="8">Binds 1 zinc ion per subunit.</text>
</comment>
<keyword evidence="11" id="KW-1185">Reference proteome</keyword>
<name>A0A4R1B2G0_9BACI</name>
<dbReference type="NCBIfam" id="TIGR02967">
    <property type="entry name" value="guan_deamin"/>
    <property type="match status" value="1"/>
</dbReference>
<evidence type="ECO:0000256" key="8">
    <source>
        <dbReference type="RuleBase" id="RU366009"/>
    </source>
</evidence>
<dbReference type="OrthoDB" id="9807210at2"/>
<comment type="catalytic activity">
    <reaction evidence="8">
        <text>guanine + H2O + H(+) = xanthine + NH4(+)</text>
        <dbReference type="Rhea" id="RHEA:14665"/>
        <dbReference type="ChEBI" id="CHEBI:15377"/>
        <dbReference type="ChEBI" id="CHEBI:15378"/>
        <dbReference type="ChEBI" id="CHEBI:16235"/>
        <dbReference type="ChEBI" id="CHEBI:17712"/>
        <dbReference type="ChEBI" id="CHEBI:28938"/>
        <dbReference type="EC" id="3.5.4.3"/>
    </reaction>
</comment>
<proteinExistence type="inferred from homology"/>
<dbReference type="Gene3D" id="2.30.40.10">
    <property type="entry name" value="Urease, subunit C, domain 1"/>
    <property type="match status" value="1"/>
</dbReference>
<keyword evidence="5 8" id="KW-0378">Hydrolase</keyword>
<evidence type="ECO:0000256" key="1">
    <source>
        <dbReference type="ARBA" id="ARBA00004984"/>
    </source>
</evidence>
<reference evidence="10 11" key="1">
    <citation type="submission" date="2019-03" db="EMBL/GenBank/DDBJ databases">
        <authorList>
            <person name="Jensen L."/>
            <person name="Storgaard J."/>
            <person name="Sulaj E."/>
            <person name="Schramm A."/>
            <person name="Marshall I.P.G."/>
        </authorList>
    </citation>
    <scope>NUCLEOTIDE SEQUENCE [LARGE SCALE GENOMIC DNA]</scope>
    <source>
        <strain evidence="10 11">2017H2G3</strain>
    </source>
</reference>
<dbReference type="GO" id="GO:0008270">
    <property type="term" value="F:zinc ion binding"/>
    <property type="evidence" value="ECO:0007669"/>
    <property type="project" value="UniProtKB-UniRule"/>
</dbReference>
<keyword evidence="6 8" id="KW-0862">Zinc</keyword>
<dbReference type="SUPFAM" id="SSF51338">
    <property type="entry name" value="Composite domain of metallo-dependent hydrolases"/>
    <property type="match status" value="1"/>
</dbReference>
<comment type="caution">
    <text evidence="10">The sequence shown here is derived from an EMBL/GenBank/DDBJ whole genome shotgun (WGS) entry which is preliminary data.</text>
</comment>
<dbReference type="PANTHER" id="PTHR11271">
    <property type="entry name" value="GUANINE DEAMINASE"/>
    <property type="match status" value="1"/>
</dbReference>
<sequence>MISYTKVFQATAFSSSSPKEVEILKEHLFCINADGLIEKVVGPEADDYKYLLDLYQGTENFHRLADGQYLLPGFIDLHVHAPQWAQSGTALDLPLYDWLNTYTFPLESRFSDIHFAKEIYEDVVATLLANGTTTALYFATIHKEASLLLAKICTEKGQRGLVGKVVMDDPEQTPENYRDADTQTALADTEDFILTVKELAKSVKQGVYPVITPRFIPSCTDEALKGLGELAAKYDTHIQSHCSESDWAHTYVQDRFNKNDAFALHDFGLLGDKSVMAHCNFLNDDDAELFANTGTAVSHCPISNAYFANSVIPIAHLHAKGVEIGLGSDISGGFSPSLFDNARQAVISSRMLDDGVNPSLPAEKRGVPNSRITINEAFYFATAGGGESLSLPIGRLAENYAWDVQIIDTTIASAKLPIYSTNEDLFDVFQKIMYLARPENIREVWVQGEKVHSRM</sequence>
<evidence type="ECO:0000259" key="9">
    <source>
        <dbReference type="Pfam" id="PF01979"/>
    </source>
</evidence>
<dbReference type="InterPro" id="IPR011059">
    <property type="entry name" value="Metal-dep_hydrolase_composite"/>
</dbReference>
<dbReference type="InterPro" id="IPR014311">
    <property type="entry name" value="Guanine_deaminase"/>
</dbReference>
<dbReference type="GO" id="GO:0005829">
    <property type="term" value="C:cytosol"/>
    <property type="evidence" value="ECO:0007669"/>
    <property type="project" value="TreeGrafter"/>
</dbReference>
<dbReference type="Pfam" id="PF01979">
    <property type="entry name" value="Amidohydro_1"/>
    <property type="match status" value="1"/>
</dbReference>
<dbReference type="PANTHER" id="PTHR11271:SF6">
    <property type="entry name" value="GUANINE DEAMINASE"/>
    <property type="match status" value="1"/>
</dbReference>